<keyword evidence="4" id="KW-1185">Reference proteome</keyword>
<evidence type="ECO:0000313" key="3">
    <source>
        <dbReference type="EMBL" id="MSS13997.1"/>
    </source>
</evidence>
<dbReference type="GO" id="GO:0046256">
    <property type="term" value="P:2,4,6-trinitrotoluene catabolic process"/>
    <property type="evidence" value="ECO:0007669"/>
    <property type="project" value="TreeGrafter"/>
</dbReference>
<dbReference type="CDD" id="cd02136">
    <property type="entry name" value="PnbA_NfnB-like"/>
    <property type="match status" value="1"/>
</dbReference>
<dbReference type="EMBL" id="VULZ01000002">
    <property type="protein sequence ID" value="MSS13997.1"/>
    <property type="molecule type" value="Genomic_DNA"/>
</dbReference>
<evidence type="ECO:0000259" key="2">
    <source>
        <dbReference type="Pfam" id="PF00881"/>
    </source>
</evidence>
<name>A0A6L5X392_9FIRM</name>
<dbReference type="Proteomes" id="UP000481852">
    <property type="component" value="Unassembled WGS sequence"/>
</dbReference>
<feature type="domain" description="Nitroreductase" evidence="2">
    <location>
        <begin position="7"/>
        <end position="173"/>
    </location>
</feature>
<reference evidence="3 4" key="1">
    <citation type="submission" date="2019-08" db="EMBL/GenBank/DDBJ databases">
        <title>In-depth cultivation of the pig gut microbiome towards novel bacterial diversity and tailored functional studies.</title>
        <authorList>
            <person name="Wylensek D."/>
            <person name="Hitch T.C.A."/>
            <person name="Clavel T."/>
        </authorList>
    </citation>
    <scope>NUCLEOTIDE SEQUENCE [LARGE SCALE GENOMIC DNA]</scope>
    <source>
        <strain evidence="3 4">Oil+RF-744-WCA-WT-11</strain>
    </source>
</reference>
<dbReference type="GO" id="GO:0005829">
    <property type="term" value="C:cytosol"/>
    <property type="evidence" value="ECO:0007669"/>
    <property type="project" value="TreeGrafter"/>
</dbReference>
<comment type="caution">
    <text evidence="3">The sequence shown here is derived from an EMBL/GenBank/DDBJ whole genome shotgun (WGS) entry which is preliminary data.</text>
</comment>
<evidence type="ECO:0000313" key="4">
    <source>
        <dbReference type="Proteomes" id="UP000481852"/>
    </source>
</evidence>
<organism evidence="3 4">
    <name type="scientific">Porcincola intestinalis</name>
    <dbReference type="NCBI Taxonomy" id="2606632"/>
    <lineage>
        <taxon>Bacteria</taxon>
        <taxon>Bacillati</taxon>
        <taxon>Bacillota</taxon>
        <taxon>Clostridia</taxon>
        <taxon>Lachnospirales</taxon>
        <taxon>Lachnospiraceae</taxon>
        <taxon>Porcincola</taxon>
    </lineage>
</organism>
<keyword evidence="1" id="KW-0520">NAD</keyword>
<dbReference type="GO" id="GO:0046857">
    <property type="term" value="F:oxidoreductase activity, acting on other nitrogenous compounds as donors, with NAD or NADP as acceptor"/>
    <property type="evidence" value="ECO:0007669"/>
    <property type="project" value="TreeGrafter"/>
</dbReference>
<dbReference type="AlphaFoldDB" id="A0A6L5X392"/>
<proteinExistence type="predicted"/>
<protein>
    <submittedName>
        <fullName evidence="3">Nitroreductase</fullName>
    </submittedName>
</protein>
<dbReference type="InterPro" id="IPR029479">
    <property type="entry name" value="Nitroreductase"/>
</dbReference>
<dbReference type="Gene3D" id="3.40.109.10">
    <property type="entry name" value="NADH Oxidase"/>
    <property type="match status" value="1"/>
</dbReference>
<gene>
    <name evidence="3" type="ORF">FYJ35_02895</name>
</gene>
<evidence type="ECO:0000256" key="1">
    <source>
        <dbReference type="ARBA" id="ARBA00023027"/>
    </source>
</evidence>
<accession>A0A6L5X392</accession>
<sequence>MNAMEAILTRRSTRNYKPDLVEEEKIEQILDAAIQAPSGGNNQTNHFLVIRNQDVLRKLALMAEKAFSAMEISEDTYASLKHSINLSKRGGYVFYYNAPVLIVVANQRDYGNNIADCACAIENMMIAANALDLGSCWINQLKWLNEEPEIVDYLHELGMEKDERVYGAVIIGYPASDTGLPNRKLMPQKGNKVTYID</sequence>
<dbReference type="RefSeq" id="WP_154522885.1">
    <property type="nucleotide sequence ID" value="NZ_VULZ01000002.1"/>
</dbReference>
<dbReference type="InterPro" id="IPR000415">
    <property type="entry name" value="Nitroreductase-like"/>
</dbReference>
<dbReference type="PANTHER" id="PTHR23026">
    <property type="entry name" value="NADPH NITROREDUCTASE"/>
    <property type="match status" value="1"/>
</dbReference>
<dbReference type="SUPFAM" id="SSF55469">
    <property type="entry name" value="FMN-dependent nitroreductase-like"/>
    <property type="match status" value="1"/>
</dbReference>
<dbReference type="Pfam" id="PF00881">
    <property type="entry name" value="Nitroreductase"/>
    <property type="match status" value="1"/>
</dbReference>
<dbReference type="PANTHER" id="PTHR23026:SF125">
    <property type="entry name" value="OXYGEN-INSENSITIVE NAD(P)H NITROREDUCTASE"/>
    <property type="match status" value="1"/>
</dbReference>
<dbReference type="InterPro" id="IPR050627">
    <property type="entry name" value="Nitroreductase/BluB"/>
</dbReference>